<evidence type="ECO:0000313" key="1">
    <source>
        <dbReference type="EMBL" id="GMT14919.1"/>
    </source>
</evidence>
<keyword evidence="2" id="KW-1185">Reference proteome</keyword>
<feature type="non-terminal residue" evidence="1">
    <location>
        <position position="1"/>
    </location>
</feature>
<sequence>QSLAGRGQSTVVTRSTLRLDSFSRDLLKRMESNWHCCTTNCHWAGRNEGGFGVRSVGRSNVPLVFSLKCGHLLCELWTSSFKRTDLWNVAMGRDASQFIVCDGCKHRHDQELFEPNPLVGVTGERLRVCHYCRRLPPYDRM</sequence>
<dbReference type="Proteomes" id="UP001432322">
    <property type="component" value="Unassembled WGS sequence"/>
</dbReference>
<proteinExistence type="predicted"/>
<evidence type="ECO:0000313" key="2">
    <source>
        <dbReference type="Proteomes" id="UP001432322"/>
    </source>
</evidence>
<dbReference type="AlphaFoldDB" id="A0AAV5VAK8"/>
<evidence type="ECO:0008006" key="3">
    <source>
        <dbReference type="Google" id="ProtNLM"/>
    </source>
</evidence>
<protein>
    <recommendedName>
        <fullName evidence="3">PHD finger protein 7</fullName>
    </recommendedName>
</protein>
<comment type="caution">
    <text evidence="1">The sequence shown here is derived from an EMBL/GenBank/DDBJ whole genome shotgun (WGS) entry which is preliminary data.</text>
</comment>
<dbReference type="EMBL" id="BTSY01000002">
    <property type="protein sequence ID" value="GMT14919.1"/>
    <property type="molecule type" value="Genomic_DNA"/>
</dbReference>
<reference evidence="1" key="1">
    <citation type="submission" date="2023-10" db="EMBL/GenBank/DDBJ databases">
        <title>Genome assembly of Pristionchus species.</title>
        <authorList>
            <person name="Yoshida K."/>
            <person name="Sommer R.J."/>
        </authorList>
    </citation>
    <scope>NUCLEOTIDE SEQUENCE</scope>
    <source>
        <strain evidence="1">RS5133</strain>
    </source>
</reference>
<accession>A0AAV5VAK8</accession>
<organism evidence="1 2">
    <name type="scientific">Pristionchus fissidentatus</name>
    <dbReference type="NCBI Taxonomy" id="1538716"/>
    <lineage>
        <taxon>Eukaryota</taxon>
        <taxon>Metazoa</taxon>
        <taxon>Ecdysozoa</taxon>
        <taxon>Nematoda</taxon>
        <taxon>Chromadorea</taxon>
        <taxon>Rhabditida</taxon>
        <taxon>Rhabditina</taxon>
        <taxon>Diplogasteromorpha</taxon>
        <taxon>Diplogasteroidea</taxon>
        <taxon>Neodiplogasteridae</taxon>
        <taxon>Pristionchus</taxon>
    </lineage>
</organism>
<gene>
    <name evidence="1" type="ORF">PFISCL1PPCAC_6216</name>
</gene>
<name>A0AAV5VAK8_9BILA</name>